<dbReference type="GO" id="GO:0034703">
    <property type="term" value="C:cation channel complex"/>
    <property type="evidence" value="ECO:0007669"/>
    <property type="project" value="TreeGrafter"/>
</dbReference>
<feature type="region of interest" description="Disordered" evidence="1">
    <location>
        <begin position="95"/>
        <end position="120"/>
    </location>
</feature>
<feature type="region of interest" description="Disordered" evidence="1">
    <location>
        <begin position="20"/>
        <end position="42"/>
    </location>
</feature>
<dbReference type="GO" id="GO:0055080">
    <property type="term" value="P:monoatomic cation homeostasis"/>
    <property type="evidence" value="ECO:0007669"/>
    <property type="project" value="TreeGrafter"/>
</dbReference>
<proteinExistence type="predicted"/>
<dbReference type="EMBL" id="VSRR010002299">
    <property type="protein sequence ID" value="MPC30683.1"/>
    <property type="molecule type" value="Genomic_DNA"/>
</dbReference>
<evidence type="ECO:0000313" key="3">
    <source>
        <dbReference type="Proteomes" id="UP000324222"/>
    </source>
</evidence>
<organism evidence="2 3">
    <name type="scientific">Portunus trituberculatus</name>
    <name type="common">Swimming crab</name>
    <name type="synonym">Neptunus trituberculatus</name>
    <dbReference type="NCBI Taxonomy" id="210409"/>
    <lineage>
        <taxon>Eukaryota</taxon>
        <taxon>Metazoa</taxon>
        <taxon>Ecdysozoa</taxon>
        <taxon>Arthropoda</taxon>
        <taxon>Crustacea</taxon>
        <taxon>Multicrustacea</taxon>
        <taxon>Malacostraca</taxon>
        <taxon>Eumalacostraca</taxon>
        <taxon>Eucarida</taxon>
        <taxon>Decapoda</taxon>
        <taxon>Pleocyemata</taxon>
        <taxon>Brachyura</taxon>
        <taxon>Eubrachyura</taxon>
        <taxon>Portunoidea</taxon>
        <taxon>Portunidae</taxon>
        <taxon>Portuninae</taxon>
        <taxon>Portunus</taxon>
    </lineage>
</organism>
<protein>
    <submittedName>
        <fullName evidence="2">Protein unc-80</fullName>
    </submittedName>
</protein>
<evidence type="ECO:0000256" key="1">
    <source>
        <dbReference type="SAM" id="MobiDB-lite"/>
    </source>
</evidence>
<feature type="compositionally biased region" description="Basic and acidic residues" evidence="1">
    <location>
        <begin position="212"/>
        <end position="223"/>
    </location>
</feature>
<comment type="caution">
    <text evidence="2">The sequence shown here is derived from an EMBL/GenBank/DDBJ whole genome shotgun (WGS) entry which is preliminary data.</text>
</comment>
<dbReference type="OrthoDB" id="5584001at2759"/>
<sequence length="236" mass="25759">MCFINSITPDDDNLLFLLNGGKSRSITPPPSEPTSSSTQDSCIPDAAKLDEELRILSGVRESTFPETIPEETSSTEEEHVAEYPSSFLRPPIVEISDTTTSPTQPPSLAASTPTESFTPRLNEANASTKTSISGGGAKPSSLLDPTLATFLDVAVMRCLFVPQWMEEGVYWALNFIYRRLQDIGEETGTSAPPRRRSNSLPIPKIHVSLHCEPVEEKKPKEGLEQSEQSSSDYISG</sequence>
<dbReference type="PANTHER" id="PTHR31781">
    <property type="entry name" value="UNC80"/>
    <property type="match status" value="1"/>
</dbReference>
<feature type="region of interest" description="Disordered" evidence="1">
    <location>
        <begin position="59"/>
        <end position="83"/>
    </location>
</feature>
<dbReference type="AlphaFoldDB" id="A0A5B7ECJ6"/>
<dbReference type="GO" id="GO:0030424">
    <property type="term" value="C:axon"/>
    <property type="evidence" value="ECO:0007669"/>
    <property type="project" value="TreeGrafter"/>
</dbReference>
<accession>A0A5B7ECJ6</accession>
<feature type="region of interest" description="Disordered" evidence="1">
    <location>
        <begin position="211"/>
        <end position="236"/>
    </location>
</feature>
<feature type="compositionally biased region" description="Low complexity" evidence="1">
    <location>
        <begin position="61"/>
        <end position="72"/>
    </location>
</feature>
<feature type="compositionally biased region" description="Low complexity" evidence="1">
    <location>
        <begin position="96"/>
        <end position="114"/>
    </location>
</feature>
<name>A0A5B7ECJ6_PORTR</name>
<dbReference type="GO" id="GO:0005261">
    <property type="term" value="F:monoatomic cation channel activity"/>
    <property type="evidence" value="ECO:0007669"/>
    <property type="project" value="TreeGrafter"/>
</dbReference>
<keyword evidence="3" id="KW-1185">Reference proteome</keyword>
<gene>
    <name evidence="2" type="primary">unc80_1</name>
    <name evidence="2" type="ORF">E2C01_023953</name>
</gene>
<evidence type="ECO:0000313" key="2">
    <source>
        <dbReference type="EMBL" id="MPC30683.1"/>
    </source>
</evidence>
<feature type="compositionally biased region" description="Polar residues" evidence="1">
    <location>
        <begin position="225"/>
        <end position="236"/>
    </location>
</feature>
<reference evidence="2 3" key="1">
    <citation type="submission" date="2019-05" db="EMBL/GenBank/DDBJ databases">
        <title>Another draft genome of Portunus trituberculatus and its Hox gene families provides insights of decapod evolution.</title>
        <authorList>
            <person name="Jeong J.-H."/>
            <person name="Song I."/>
            <person name="Kim S."/>
            <person name="Choi T."/>
            <person name="Kim D."/>
            <person name="Ryu S."/>
            <person name="Kim W."/>
        </authorList>
    </citation>
    <scope>NUCLEOTIDE SEQUENCE [LARGE SCALE GENOMIC DNA]</scope>
    <source>
        <tissue evidence="2">Muscle</tissue>
    </source>
</reference>
<dbReference type="PANTHER" id="PTHR31781:SF1">
    <property type="entry name" value="PROTEIN UNC-80 HOMOLOG"/>
    <property type="match status" value="1"/>
</dbReference>
<dbReference type="Proteomes" id="UP000324222">
    <property type="component" value="Unassembled WGS sequence"/>
</dbReference>